<comment type="caution">
    <text evidence="2">The sequence shown here is derived from an EMBL/GenBank/DDBJ whole genome shotgun (WGS) entry which is preliminary data.</text>
</comment>
<dbReference type="Proteomes" id="UP000265798">
    <property type="component" value="Unassembled WGS sequence"/>
</dbReference>
<dbReference type="SMART" id="SM01236">
    <property type="entry name" value="Haem_oxygenase_2"/>
    <property type="match status" value="1"/>
</dbReference>
<accession>A0A396Z3D9</accession>
<dbReference type="RefSeq" id="WP_118969002.1">
    <property type="nucleotide sequence ID" value="NZ_QHCT01000003.1"/>
</dbReference>
<gene>
    <name evidence="2" type="ORF">DLM75_13405</name>
</gene>
<evidence type="ECO:0000313" key="2">
    <source>
        <dbReference type="EMBL" id="RHX89939.1"/>
    </source>
</evidence>
<evidence type="ECO:0000313" key="3">
    <source>
        <dbReference type="Proteomes" id="UP000265798"/>
    </source>
</evidence>
<dbReference type="AlphaFoldDB" id="A0A396Z3D9"/>
<sequence length="231" mass="26734">MQTFHSSQTSVSFRTSLEESVRKHPVLTSNFWLESKERRMEKEDLLLWLRQEYFVSVDFVNWFLNTAAISESLEAKIVLVQNIWEELGEGTAADSHVSILRKFLSDMGEVVFESHCLPETKAYLDLMRRITTTDFYSALGALGPANEYLLKLEYSRMFMSYRELKGRSSLPEGKFFQVNLDADESHAEKLFRLIESVADTEEKKNRVMEGNRLALDARLVFYEGLSAFQSL</sequence>
<dbReference type="Pfam" id="PF14518">
    <property type="entry name" value="Haem_oxygenas_2"/>
    <property type="match status" value="1"/>
</dbReference>
<dbReference type="PANTHER" id="PTHR40279">
    <property type="entry name" value="PQQC-LIKE PROTEIN"/>
    <property type="match status" value="1"/>
</dbReference>
<proteinExistence type="predicted"/>
<name>A0A396Z3D9_9LEPT</name>
<dbReference type="GO" id="GO:0016491">
    <property type="term" value="F:oxidoreductase activity"/>
    <property type="evidence" value="ECO:0007669"/>
    <property type="project" value="UniProtKB-KW"/>
</dbReference>
<dbReference type="PANTHER" id="PTHR40279:SF3">
    <property type="entry name" value="4-AMINOBENZOATE SYNTHASE"/>
    <property type="match status" value="1"/>
</dbReference>
<dbReference type="InterPro" id="IPR039068">
    <property type="entry name" value="PqqC-like"/>
</dbReference>
<reference evidence="3" key="1">
    <citation type="submission" date="2018-05" db="EMBL/GenBank/DDBJ databases">
        <title>Leptospira yasudae sp. nov. and Leptospira stimsonii sp. nov., two pathogenic species of the genus Leptospira isolated from environmental sources.</title>
        <authorList>
            <person name="Casanovas-Massana A."/>
            <person name="Hamond C."/>
            <person name="Santos L.A."/>
            <person name="Hacker K.P."/>
            <person name="Balassiano I."/>
            <person name="Medeiros M.A."/>
            <person name="Reis M.G."/>
            <person name="Ko A.I."/>
            <person name="Wunder E.A."/>
        </authorList>
    </citation>
    <scope>NUCLEOTIDE SEQUENCE [LARGE SCALE GENOMIC DNA]</scope>
    <source>
        <strain evidence="3">Yale</strain>
    </source>
</reference>
<dbReference type="SUPFAM" id="SSF48613">
    <property type="entry name" value="Heme oxygenase-like"/>
    <property type="match status" value="1"/>
</dbReference>
<keyword evidence="1" id="KW-0560">Oxidoreductase</keyword>
<dbReference type="Gene3D" id="1.20.910.10">
    <property type="entry name" value="Heme oxygenase-like"/>
    <property type="match status" value="1"/>
</dbReference>
<protein>
    <submittedName>
        <fullName evidence="2">Iron-containing redox enzyme family protein</fullName>
    </submittedName>
</protein>
<evidence type="ECO:0000256" key="1">
    <source>
        <dbReference type="ARBA" id="ARBA00023002"/>
    </source>
</evidence>
<dbReference type="EMBL" id="QHCT01000003">
    <property type="protein sequence ID" value="RHX89939.1"/>
    <property type="molecule type" value="Genomic_DNA"/>
</dbReference>
<dbReference type="InterPro" id="IPR016084">
    <property type="entry name" value="Haem_Oase-like_multi-hlx"/>
</dbReference>
<organism evidence="2 3">
    <name type="scientific">Leptospira stimsonii</name>
    <dbReference type="NCBI Taxonomy" id="2202203"/>
    <lineage>
        <taxon>Bacteria</taxon>
        <taxon>Pseudomonadati</taxon>
        <taxon>Spirochaetota</taxon>
        <taxon>Spirochaetia</taxon>
        <taxon>Leptospirales</taxon>
        <taxon>Leptospiraceae</taxon>
        <taxon>Leptospira</taxon>
    </lineage>
</organism>
<dbReference type="OrthoDB" id="277294at2"/>